<dbReference type="Gene3D" id="3.20.20.80">
    <property type="entry name" value="Glycosidases"/>
    <property type="match status" value="2"/>
</dbReference>
<evidence type="ECO:0000256" key="2">
    <source>
        <dbReference type="ARBA" id="ARBA00004613"/>
    </source>
</evidence>
<evidence type="ECO:0000256" key="9">
    <source>
        <dbReference type="ARBA" id="ARBA00023157"/>
    </source>
</evidence>
<evidence type="ECO:0000256" key="8">
    <source>
        <dbReference type="ARBA" id="ARBA00023024"/>
    </source>
</evidence>
<protein>
    <recommendedName>
        <fullName evidence="4">chitinase</fullName>
        <ecNumber evidence="4">3.2.1.14</ecNumber>
    </recommendedName>
</protein>
<evidence type="ECO:0000256" key="1">
    <source>
        <dbReference type="ARBA" id="ARBA00000822"/>
    </source>
</evidence>
<feature type="domain" description="GH18" evidence="13">
    <location>
        <begin position="31"/>
        <end position="302"/>
    </location>
</feature>
<accession>A0AAD3NUE1</accession>
<feature type="domain" description="GH18" evidence="13">
    <location>
        <begin position="307"/>
        <end position="577"/>
    </location>
</feature>
<keyword evidence="6 12" id="KW-0732">Signal</keyword>
<keyword evidence="5" id="KW-0964">Secreted</keyword>
<comment type="caution">
    <text evidence="14">The sequence shown here is derived from an EMBL/GenBank/DDBJ whole genome shotgun (WGS) entry which is preliminary data.</text>
</comment>
<evidence type="ECO:0000259" key="13">
    <source>
        <dbReference type="PROSITE" id="PS51910"/>
    </source>
</evidence>
<dbReference type="GO" id="GO:0006032">
    <property type="term" value="P:chitin catabolic process"/>
    <property type="evidence" value="ECO:0007669"/>
    <property type="project" value="UniProtKB-KW"/>
</dbReference>
<dbReference type="GO" id="GO:0005576">
    <property type="term" value="C:extracellular region"/>
    <property type="evidence" value="ECO:0007669"/>
    <property type="project" value="UniProtKB-SubCell"/>
</dbReference>
<comment type="catalytic activity">
    <reaction evidence="1">
        <text>Random endo-hydrolysis of N-acetyl-beta-D-glucosaminide (1-&gt;4)-beta-linkages in chitin and chitodextrins.</text>
        <dbReference type="EC" id="3.2.1.14"/>
    </reaction>
</comment>
<dbReference type="InterPro" id="IPR001223">
    <property type="entry name" value="Glyco_hydro18_cat"/>
</dbReference>
<gene>
    <name evidence="14" type="ORF">SUGI_1490350</name>
</gene>
<keyword evidence="9" id="KW-1015">Disulfide bond</keyword>
<evidence type="ECO:0000256" key="5">
    <source>
        <dbReference type="ARBA" id="ARBA00022525"/>
    </source>
</evidence>
<keyword evidence="8" id="KW-0146">Chitin degradation</keyword>
<feature type="signal peptide" evidence="12">
    <location>
        <begin position="1"/>
        <end position="28"/>
    </location>
</feature>
<dbReference type="InterPro" id="IPR050542">
    <property type="entry name" value="Glycosyl_Hydrlase18_Chitinase"/>
</dbReference>
<dbReference type="InterPro" id="IPR045321">
    <property type="entry name" value="Cts1-like"/>
</dbReference>
<name>A0AAD3NUE1_CRYJA</name>
<evidence type="ECO:0000313" key="15">
    <source>
        <dbReference type="Proteomes" id="UP001234787"/>
    </source>
</evidence>
<organism evidence="14 15">
    <name type="scientific">Cryptomeria japonica</name>
    <name type="common">Japanese cedar</name>
    <name type="synonym">Cupressus japonica</name>
    <dbReference type="NCBI Taxonomy" id="3369"/>
    <lineage>
        <taxon>Eukaryota</taxon>
        <taxon>Viridiplantae</taxon>
        <taxon>Streptophyta</taxon>
        <taxon>Embryophyta</taxon>
        <taxon>Tracheophyta</taxon>
        <taxon>Spermatophyta</taxon>
        <taxon>Pinopsida</taxon>
        <taxon>Pinidae</taxon>
        <taxon>Conifers II</taxon>
        <taxon>Cupressales</taxon>
        <taxon>Cupressaceae</taxon>
        <taxon>Cryptomeria</taxon>
    </lineage>
</organism>
<evidence type="ECO:0000256" key="12">
    <source>
        <dbReference type="SAM" id="SignalP"/>
    </source>
</evidence>
<dbReference type="SUPFAM" id="SSF51445">
    <property type="entry name" value="(Trans)glycosidases"/>
    <property type="match status" value="2"/>
</dbReference>
<dbReference type="EMBL" id="BSEH01000675">
    <property type="protein sequence ID" value="GLJ59055.1"/>
    <property type="molecule type" value="Genomic_DNA"/>
</dbReference>
<evidence type="ECO:0000256" key="4">
    <source>
        <dbReference type="ARBA" id="ARBA00012729"/>
    </source>
</evidence>
<evidence type="ECO:0000256" key="6">
    <source>
        <dbReference type="ARBA" id="ARBA00022729"/>
    </source>
</evidence>
<dbReference type="PANTHER" id="PTHR45708">
    <property type="entry name" value="ENDOCHITINASE"/>
    <property type="match status" value="1"/>
</dbReference>
<dbReference type="Pfam" id="PF00704">
    <property type="entry name" value="Glyco_hydro_18"/>
    <property type="match status" value="2"/>
</dbReference>
<evidence type="ECO:0000256" key="11">
    <source>
        <dbReference type="ARBA" id="ARBA00023326"/>
    </source>
</evidence>
<dbReference type="PANTHER" id="PTHR45708:SF22">
    <property type="entry name" value="ACIDIC ENDOCHITINASE"/>
    <property type="match status" value="1"/>
</dbReference>
<dbReference type="PROSITE" id="PS51910">
    <property type="entry name" value="GH18_2"/>
    <property type="match status" value="2"/>
</dbReference>
<dbReference type="InterPro" id="IPR017853">
    <property type="entry name" value="GH"/>
</dbReference>
<dbReference type="EC" id="3.2.1.14" evidence="4"/>
<dbReference type="Proteomes" id="UP001234787">
    <property type="component" value="Unassembled WGS sequence"/>
</dbReference>
<dbReference type="CDD" id="cd02877">
    <property type="entry name" value="GH18_hevamine_XipI_class_III"/>
    <property type="match status" value="1"/>
</dbReference>
<dbReference type="GO" id="GO:0008843">
    <property type="term" value="F:endochitinase activity"/>
    <property type="evidence" value="ECO:0007669"/>
    <property type="project" value="UniProtKB-EC"/>
</dbReference>
<keyword evidence="10" id="KW-0119">Carbohydrate metabolism</keyword>
<evidence type="ECO:0000256" key="7">
    <source>
        <dbReference type="ARBA" id="ARBA00022801"/>
    </source>
</evidence>
<proteinExistence type="inferred from homology"/>
<keyword evidence="7" id="KW-0378">Hydrolase</keyword>
<feature type="chain" id="PRO_5042079288" description="chitinase" evidence="12">
    <location>
        <begin position="29"/>
        <end position="589"/>
    </location>
</feature>
<dbReference type="AlphaFoldDB" id="A0AAD3NUE1"/>
<dbReference type="GO" id="GO:0000272">
    <property type="term" value="P:polysaccharide catabolic process"/>
    <property type="evidence" value="ECO:0007669"/>
    <property type="project" value="UniProtKB-KW"/>
</dbReference>
<reference evidence="14" key="1">
    <citation type="submission" date="2022-12" db="EMBL/GenBank/DDBJ databases">
        <title>Chromosome-Level Genome Assembly of Japanese Cedar (Cryptomeriajaponica D. Don).</title>
        <authorList>
            <person name="Fujino T."/>
            <person name="Yamaguchi K."/>
            <person name="Yokoyama T."/>
            <person name="Hamanaka T."/>
            <person name="Harazono Y."/>
            <person name="Kamada H."/>
            <person name="Kobayashi W."/>
            <person name="Ujino-Ihara T."/>
            <person name="Uchiyama K."/>
            <person name="Matsumoto A."/>
            <person name="Izuno A."/>
            <person name="Tsumura Y."/>
            <person name="Toyoda A."/>
            <person name="Shigenobu S."/>
            <person name="Moriguchi Y."/>
            <person name="Ueno S."/>
            <person name="Kasahara M."/>
        </authorList>
    </citation>
    <scope>NUCLEOTIDE SEQUENCE</scope>
</reference>
<evidence type="ECO:0000256" key="3">
    <source>
        <dbReference type="ARBA" id="ARBA00009121"/>
    </source>
</evidence>
<sequence>MESRGMRVRVRVASIALVVALLWSGASASAGGITIYWGQITDEASLAQTCASGNFEIVIVSYLLINGTINSETPELNLAGHSTNSLNVDIKSCQSSGVKVFLSLDGAVANADHAQYLSSYLWDNFLEGNSGSGPVGDAIVDGIDFGIYEATTQHWDDLALAISNLSTSSKKVYLSAAPQCPYPDAWLGTALKTGLFDYVWIQFFNNIQCEYVTDATDLLSSWNEWTNSKSVHTVQTRGFYLGLAAAPGFTGTGGYIEPDKLISEVLPQIKASSKYGGVTLWTKYWDEQTNYSSSIKPYVNISDAPAADIGIYWGQNTEEASLGETCASGNFKIVVVSYLLINGTINAETPELNLAGHPTNSLNADIKSCQSSGVKVFMSLDGAVANAEHAQGLASYLWENFLEGNSGSGPVGDAVLDGIDFGDYEASTEHWDDLVTAISNLSTSSSKVYLSAAPQCPYPDRWLDKALQTGLFDYVWIQFFNNPTCEYAENDTSKLVSSWNEWIDSVQTLQTRGFFLGLPAAPGYVYSGGYIEPNILTSDVLPQIKPSSKYGGVMLWTKYWDEKTNYSSSIKPDIIMKPSPVDVPTLASV</sequence>
<comment type="subcellular location">
    <subcellularLocation>
        <location evidence="2">Secreted</location>
    </subcellularLocation>
</comment>
<dbReference type="FunFam" id="3.20.20.80:FF:000015">
    <property type="entry name" value="Acidic endochitinase SE2"/>
    <property type="match status" value="2"/>
</dbReference>
<comment type="similarity">
    <text evidence="3">Belongs to the glycosyl hydrolase 18 family. Chitinase class II subfamily.</text>
</comment>
<evidence type="ECO:0000313" key="14">
    <source>
        <dbReference type="EMBL" id="GLJ59055.1"/>
    </source>
</evidence>
<keyword evidence="11" id="KW-0624">Polysaccharide degradation</keyword>
<keyword evidence="15" id="KW-1185">Reference proteome</keyword>
<evidence type="ECO:0000256" key="10">
    <source>
        <dbReference type="ARBA" id="ARBA00023277"/>
    </source>
</evidence>